<dbReference type="EMBL" id="VJMG01000029">
    <property type="protein sequence ID" value="TRL38695.1"/>
    <property type="molecule type" value="Genomic_DNA"/>
</dbReference>
<gene>
    <name evidence="4" type="ORF">FNA46_11970</name>
</gene>
<dbReference type="AlphaFoldDB" id="A0A549TA15"/>
<dbReference type="Gene3D" id="2.40.160.90">
    <property type="match status" value="1"/>
</dbReference>
<evidence type="ECO:0000313" key="4">
    <source>
        <dbReference type="EMBL" id="TRL38695.1"/>
    </source>
</evidence>
<protein>
    <recommendedName>
        <fullName evidence="3">FecR protein domain-containing protein</fullName>
    </recommendedName>
</protein>
<keyword evidence="5" id="KW-1185">Reference proteome</keyword>
<evidence type="ECO:0000313" key="5">
    <source>
        <dbReference type="Proteomes" id="UP000316801"/>
    </source>
</evidence>
<organism evidence="4 5">
    <name type="scientific">Rhizobium straminoryzae</name>
    <dbReference type="NCBI Taxonomy" id="1387186"/>
    <lineage>
        <taxon>Bacteria</taxon>
        <taxon>Pseudomonadati</taxon>
        <taxon>Pseudomonadota</taxon>
        <taxon>Alphaproteobacteria</taxon>
        <taxon>Hyphomicrobiales</taxon>
        <taxon>Rhizobiaceae</taxon>
        <taxon>Rhizobium/Agrobacterium group</taxon>
        <taxon>Rhizobium</taxon>
    </lineage>
</organism>
<reference evidence="4 5" key="1">
    <citation type="submission" date="2019-07" db="EMBL/GenBank/DDBJ databases">
        <title>Ln-dependent methylotrophs.</title>
        <authorList>
            <person name="Tani A."/>
        </authorList>
    </citation>
    <scope>NUCLEOTIDE SEQUENCE [LARGE SCALE GENOMIC DNA]</scope>
    <source>
        <strain evidence="4 5">SM12</strain>
    </source>
</reference>
<feature type="chain" id="PRO_5021841868" description="FecR protein domain-containing protein" evidence="2">
    <location>
        <begin position="37"/>
        <end position="868"/>
    </location>
</feature>
<evidence type="ECO:0000256" key="1">
    <source>
        <dbReference type="SAM" id="MobiDB-lite"/>
    </source>
</evidence>
<dbReference type="Pfam" id="PF04773">
    <property type="entry name" value="FecR"/>
    <property type="match status" value="1"/>
</dbReference>
<feature type="signal peptide" evidence="2">
    <location>
        <begin position="1"/>
        <end position="36"/>
    </location>
</feature>
<comment type="caution">
    <text evidence="4">The sequence shown here is derived from an EMBL/GenBank/DDBJ whole genome shotgun (WGS) entry which is preliminary data.</text>
</comment>
<feature type="region of interest" description="Disordered" evidence="1">
    <location>
        <begin position="168"/>
        <end position="189"/>
    </location>
</feature>
<name>A0A549TA15_9HYPH</name>
<evidence type="ECO:0000256" key="2">
    <source>
        <dbReference type="SAM" id="SignalP"/>
    </source>
</evidence>
<feature type="domain" description="FecR protein" evidence="3">
    <location>
        <begin position="77"/>
        <end position="161"/>
    </location>
</feature>
<proteinExistence type="predicted"/>
<dbReference type="InterPro" id="IPR011250">
    <property type="entry name" value="OMP/PagP_B-barrel"/>
</dbReference>
<dbReference type="InterPro" id="IPR006860">
    <property type="entry name" value="FecR"/>
</dbReference>
<sequence>MPRSASGSRRSSDMVKIRHRFLAATSLVLTSLPGLAAAEVSNRVGVTSAVNQDASARLQGGITKTIAIGDEVIHNQVINTSNIGLVQILLADGTAFTVGPNSSLTIDNFVYDPAAGTAKVSASLSKGFMRFIGGRTSKTEDGATIRTPIGTAGIRGAVVDIDLGNIGQQLPRDERGRKGKNGERRNPPHVSMIFGREVVLTSGGLSNRIFQAGYSIVVDGDRRYETRTPETFLQDMQDRLAGRDGTHGGVRVPPNDQQVADSGIERHNSASPIPYNVPVPVSRPDGLPGVVAASEARNAAVENAARPVVVTVPRSDSVRVLTLRTPGSGDGIIGGDAGSERTGTLAGNEGSTGTATLSDNSTLSLPIFADSTGLTVNPVSVTTGNGTYTGNAYVGRDGFRAYLLSQGTDPLYIISGTATPNVPSVFSTSGTRHYALTADPLTGLVTGSGTTIPFADATRLASLNLSGAVSSDLLMTGTPDDFGFPSTTARGLQAWLAIDGTGASQKSAIGIMTGEMSGSGTAYGFTGQRGGSDRLDASDGSTSYSGEVASAPVADGGSGVFGANGDYMVLTNAIGSNASSYHDEGNHNAMAPTGGDFSTTHVASLTSIDTNAARSYAGQTIKGYSAIAITRDNVTTLKSGTSSFSFNGDRGTFSATFQRFDTDSNPYNDEIGFTDAYGGAVYVDDQNFASAGANNRNYVVSAKTVPAKIFDGGTSAELCQCAYMSWGWWGSADVSDGYTQNAHMGNWVIGDITANVAMPSSGQATYTGHAVGTVLSGSSQYIATGNMSATMDFGARTGNVAVSNFDGHAFDSNVSFASSSTFTGTNGATALTGSFVNNGATTAQGIMGSFATSASGWSASGIFGGNRN</sequence>
<feature type="compositionally biased region" description="Basic and acidic residues" evidence="1">
    <location>
        <begin position="171"/>
        <end position="186"/>
    </location>
</feature>
<accession>A0A549TA15</accession>
<evidence type="ECO:0000259" key="3">
    <source>
        <dbReference type="Pfam" id="PF04773"/>
    </source>
</evidence>
<dbReference type="Proteomes" id="UP000316801">
    <property type="component" value="Unassembled WGS sequence"/>
</dbReference>
<keyword evidence="2" id="KW-0732">Signal</keyword>
<dbReference type="SUPFAM" id="SSF56925">
    <property type="entry name" value="OMPA-like"/>
    <property type="match status" value="1"/>
</dbReference>